<dbReference type="Proteomes" id="UP000265631">
    <property type="component" value="Unassembled WGS sequence"/>
</dbReference>
<comment type="caution">
    <text evidence="9">The sequence shown here is derived from an EMBL/GenBank/DDBJ whole genome shotgun (WGS) entry which is preliminary data.</text>
</comment>
<protein>
    <recommendedName>
        <fullName evidence="8">Wax synthase domain-containing protein</fullName>
    </recommendedName>
</protein>
<evidence type="ECO:0000256" key="3">
    <source>
        <dbReference type="ARBA" id="ARBA00022679"/>
    </source>
</evidence>
<feature type="transmembrane region" description="Helical" evidence="7">
    <location>
        <begin position="283"/>
        <end position="303"/>
    </location>
</feature>
<evidence type="ECO:0000256" key="6">
    <source>
        <dbReference type="ARBA" id="ARBA00023136"/>
    </source>
</evidence>
<feature type="transmembrane region" description="Helical" evidence="7">
    <location>
        <begin position="315"/>
        <end position="337"/>
    </location>
</feature>
<evidence type="ECO:0000256" key="2">
    <source>
        <dbReference type="ARBA" id="ARBA00007282"/>
    </source>
</evidence>
<dbReference type="OrthoDB" id="1077582at2759"/>
<keyword evidence="5 7" id="KW-1133">Transmembrane helix</keyword>
<keyword evidence="4 7" id="KW-0812">Transmembrane</keyword>
<dbReference type="AlphaFoldDB" id="A0A395MC79"/>
<dbReference type="PANTHER" id="PTHR31595">
    <property type="entry name" value="LONG-CHAIN-ALCOHOL O-FATTY-ACYLTRANSFERASE 3-RELATED"/>
    <property type="match status" value="1"/>
</dbReference>
<evidence type="ECO:0000256" key="5">
    <source>
        <dbReference type="ARBA" id="ARBA00022989"/>
    </source>
</evidence>
<organism evidence="9 10">
    <name type="scientific">Fusarium flagelliforme</name>
    <dbReference type="NCBI Taxonomy" id="2675880"/>
    <lineage>
        <taxon>Eukaryota</taxon>
        <taxon>Fungi</taxon>
        <taxon>Dikarya</taxon>
        <taxon>Ascomycota</taxon>
        <taxon>Pezizomycotina</taxon>
        <taxon>Sordariomycetes</taxon>
        <taxon>Hypocreomycetidae</taxon>
        <taxon>Hypocreales</taxon>
        <taxon>Nectriaceae</taxon>
        <taxon>Fusarium</taxon>
        <taxon>Fusarium incarnatum-equiseti species complex</taxon>
    </lineage>
</organism>
<evidence type="ECO:0000256" key="1">
    <source>
        <dbReference type="ARBA" id="ARBA00004141"/>
    </source>
</evidence>
<feature type="transmembrane region" description="Helical" evidence="7">
    <location>
        <begin position="344"/>
        <end position="364"/>
    </location>
</feature>
<evidence type="ECO:0000313" key="10">
    <source>
        <dbReference type="Proteomes" id="UP000265631"/>
    </source>
</evidence>
<feature type="transmembrane region" description="Helical" evidence="7">
    <location>
        <begin position="12"/>
        <end position="29"/>
    </location>
</feature>
<accession>A0A395MC79</accession>
<keyword evidence="10" id="KW-1185">Reference proteome</keyword>
<gene>
    <name evidence="9" type="ORF">FIE12Z_10302</name>
</gene>
<name>A0A395MC79_9HYPO</name>
<feature type="domain" description="Wax synthase" evidence="8">
    <location>
        <begin position="228"/>
        <end position="312"/>
    </location>
</feature>
<keyword evidence="6 7" id="KW-0472">Membrane</keyword>
<dbReference type="Pfam" id="PF13813">
    <property type="entry name" value="MBOAT_2"/>
    <property type="match status" value="1"/>
</dbReference>
<comment type="subcellular location">
    <subcellularLocation>
        <location evidence="1">Membrane</location>
        <topology evidence="1">Multi-pass membrane protein</topology>
    </subcellularLocation>
</comment>
<dbReference type="InterPro" id="IPR044851">
    <property type="entry name" value="Wax_synthase"/>
</dbReference>
<dbReference type="GO" id="GO:0008374">
    <property type="term" value="F:O-acyltransferase activity"/>
    <property type="evidence" value="ECO:0007669"/>
    <property type="project" value="InterPro"/>
</dbReference>
<dbReference type="PANTHER" id="PTHR31595:SF27">
    <property type="entry name" value="WAX SYNTHASE DOMAIN-CONTAINING PROTEIN-RELATED"/>
    <property type="match status" value="1"/>
</dbReference>
<reference evidence="9 10" key="1">
    <citation type="journal article" date="2018" name="PLoS Pathog.">
        <title>Evolution of structural diversity of trichothecenes, a family of toxins produced by plant pathogenic and entomopathogenic fungi.</title>
        <authorList>
            <person name="Proctor R.H."/>
            <person name="McCormick S.P."/>
            <person name="Kim H.S."/>
            <person name="Cardoza R.E."/>
            <person name="Stanley A.M."/>
            <person name="Lindo L."/>
            <person name="Kelly A."/>
            <person name="Brown D.W."/>
            <person name="Lee T."/>
            <person name="Vaughan M.M."/>
            <person name="Alexander N.J."/>
            <person name="Busman M."/>
            <person name="Gutierrez S."/>
        </authorList>
    </citation>
    <scope>NUCLEOTIDE SEQUENCE [LARGE SCALE GENOMIC DNA]</scope>
    <source>
        <strain evidence="9 10">NRRL 13405</strain>
    </source>
</reference>
<evidence type="ECO:0000256" key="4">
    <source>
        <dbReference type="ARBA" id="ARBA00022692"/>
    </source>
</evidence>
<evidence type="ECO:0000313" key="9">
    <source>
        <dbReference type="EMBL" id="RFN45436.1"/>
    </source>
</evidence>
<dbReference type="EMBL" id="PXXK01000351">
    <property type="protein sequence ID" value="RFN45436.1"/>
    <property type="molecule type" value="Genomic_DNA"/>
</dbReference>
<evidence type="ECO:0000256" key="7">
    <source>
        <dbReference type="SAM" id="Phobius"/>
    </source>
</evidence>
<dbReference type="GO" id="GO:0006629">
    <property type="term" value="P:lipid metabolic process"/>
    <property type="evidence" value="ECO:0007669"/>
    <property type="project" value="InterPro"/>
</dbReference>
<dbReference type="GO" id="GO:0016020">
    <property type="term" value="C:membrane"/>
    <property type="evidence" value="ECO:0007669"/>
    <property type="project" value="UniProtKB-SubCell"/>
</dbReference>
<proteinExistence type="inferred from homology"/>
<evidence type="ECO:0000259" key="8">
    <source>
        <dbReference type="Pfam" id="PF13813"/>
    </source>
</evidence>
<keyword evidence="3" id="KW-0808">Transferase</keyword>
<dbReference type="InterPro" id="IPR032805">
    <property type="entry name" value="Wax_synthase_dom"/>
</dbReference>
<feature type="transmembrane region" description="Helical" evidence="7">
    <location>
        <begin position="35"/>
        <end position="56"/>
    </location>
</feature>
<sequence length="384" mass="43571">MEAFLAAPGLRIWGIICLYLFIFSTTVVFTRRNAILLRLSSIASLCCLNYVFHLAILDTSMTTTQKCAACNMCWGFWVSGAEKLLLSRFDAEDLFKRSEGRRVSNITLLWRGVKLYFNLRRVGVRGEISMKRRQTSTRAQLLRSKIIELLGLYLILDFAMNAPLPEGHLISREKETLFNLSNLSGEDIGFRFGGTFGYWVLSFVCNRFNNACAAIVSLALGLSQPDEWPSLNGPISACYTIRGFWGTFWHQLYRRQLTGWGDFIPDKIPGLRRRGLLSRYTRLTLAFLLSGLMHHPMVSVFSLGADDTWSCEKFFLLQAFGIMVEDAVQAMAGGLAIPGPFRRVLGYMWVAVFLVWSTPVWMYPPMRQGDSGQMVPFSLVRLLK</sequence>
<comment type="similarity">
    <text evidence="2">Belongs to the wax synthase family.</text>
</comment>